<evidence type="ECO:0000313" key="3">
    <source>
        <dbReference type="Proteomes" id="UP000812440"/>
    </source>
</evidence>
<accession>A0A8T2JL18</accession>
<dbReference type="InterPro" id="IPR003961">
    <property type="entry name" value="FN3_dom"/>
</dbReference>
<reference evidence="2" key="1">
    <citation type="thesis" date="2020" institute="ProQuest LLC" country="789 East Eisenhower Parkway, Ann Arbor, MI, USA">
        <title>Comparative Genomics and Chromosome Evolution.</title>
        <authorList>
            <person name="Mudd A.B."/>
        </authorList>
    </citation>
    <scope>NUCLEOTIDE SEQUENCE</scope>
    <source>
        <strain evidence="2">Female2</strain>
        <tissue evidence="2">Blood</tissue>
    </source>
</reference>
<feature type="non-terminal residue" evidence="2">
    <location>
        <position position="1"/>
    </location>
</feature>
<dbReference type="PANTHER" id="PTHR20859:SF5">
    <property type="entry name" value="INTERFERON GAMMA RECEPTOR 1"/>
    <property type="match status" value="1"/>
</dbReference>
<dbReference type="GO" id="GO:0005886">
    <property type="term" value="C:plasma membrane"/>
    <property type="evidence" value="ECO:0007669"/>
    <property type="project" value="TreeGrafter"/>
</dbReference>
<dbReference type="InterPro" id="IPR013783">
    <property type="entry name" value="Ig-like_fold"/>
</dbReference>
<dbReference type="FunFam" id="2.60.40.10:FF:001425">
    <property type="entry name" value="Interferon gamma receptor 1"/>
    <property type="match status" value="1"/>
</dbReference>
<dbReference type="InterPro" id="IPR036116">
    <property type="entry name" value="FN3_sf"/>
</dbReference>
<name>A0A8T2JL18_9PIPI</name>
<dbReference type="Pfam" id="PF01108">
    <property type="entry name" value="Tissue_fac"/>
    <property type="match status" value="1"/>
</dbReference>
<proteinExistence type="predicted"/>
<dbReference type="Proteomes" id="UP000812440">
    <property type="component" value="Chromosome 5"/>
</dbReference>
<evidence type="ECO:0000259" key="1">
    <source>
        <dbReference type="Pfam" id="PF01108"/>
    </source>
</evidence>
<dbReference type="InterPro" id="IPR050650">
    <property type="entry name" value="Type-II_Cytokine-TF_Rcpt"/>
</dbReference>
<dbReference type="SUPFAM" id="SSF49265">
    <property type="entry name" value="Fibronectin type III"/>
    <property type="match status" value="1"/>
</dbReference>
<protein>
    <recommendedName>
        <fullName evidence="1">Fibronectin type-III domain-containing protein</fullName>
    </recommendedName>
</protein>
<dbReference type="AlphaFoldDB" id="A0A8T2JL18"/>
<comment type="caution">
    <text evidence="2">The sequence shown here is derived from an EMBL/GenBank/DDBJ whole genome shotgun (WGS) entry which is preliminary data.</text>
</comment>
<dbReference type="GO" id="GO:0004896">
    <property type="term" value="F:cytokine receptor activity"/>
    <property type="evidence" value="ECO:0007669"/>
    <property type="project" value="TreeGrafter"/>
</dbReference>
<dbReference type="EMBL" id="JAACNH010000004">
    <property type="protein sequence ID" value="KAG8444428.1"/>
    <property type="molecule type" value="Genomic_DNA"/>
</dbReference>
<dbReference type="Gene3D" id="2.60.40.10">
    <property type="entry name" value="Immunoglobulins"/>
    <property type="match status" value="1"/>
</dbReference>
<feature type="domain" description="Fibronectin type-III" evidence="1">
    <location>
        <begin position="79"/>
        <end position="168"/>
    </location>
</feature>
<keyword evidence="3" id="KW-1185">Reference proteome</keyword>
<dbReference type="OrthoDB" id="9946382at2759"/>
<dbReference type="PANTHER" id="PTHR20859">
    <property type="entry name" value="INTERFERON/INTERLEUKIN RECEPTOR"/>
    <property type="match status" value="1"/>
</dbReference>
<sequence>GRYVAGSVPTAVCGLGEFPLPCHQTFPLLHSVQTVTLPTMELGRSLTHGHSYLAAVLLLVTIVSRAEGNQKGDLVNVMNYKPDAPTVPSPSNLIVKSYNFNTTLCWDFKDTSADPRFQVEFKVFGNWSVVETCQNISQHYCDLSEEIYDPNKFYKIKIKAFVGPEESESTMEDDFSIRIHGK</sequence>
<evidence type="ECO:0000313" key="2">
    <source>
        <dbReference type="EMBL" id="KAG8444428.1"/>
    </source>
</evidence>
<gene>
    <name evidence="2" type="ORF">GDO86_009565</name>
</gene>
<organism evidence="2 3">
    <name type="scientific">Hymenochirus boettgeri</name>
    <name type="common">Congo dwarf clawed frog</name>
    <dbReference type="NCBI Taxonomy" id="247094"/>
    <lineage>
        <taxon>Eukaryota</taxon>
        <taxon>Metazoa</taxon>
        <taxon>Chordata</taxon>
        <taxon>Craniata</taxon>
        <taxon>Vertebrata</taxon>
        <taxon>Euteleostomi</taxon>
        <taxon>Amphibia</taxon>
        <taxon>Batrachia</taxon>
        <taxon>Anura</taxon>
        <taxon>Pipoidea</taxon>
        <taxon>Pipidae</taxon>
        <taxon>Pipinae</taxon>
        <taxon>Hymenochirus</taxon>
    </lineage>
</organism>